<organism evidence="1 2">
    <name type="scientific">Aeromonas veronii AMC34</name>
    <dbReference type="NCBI Taxonomy" id="1073383"/>
    <lineage>
        <taxon>Bacteria</taxon>
        <taxon>Pseudomonadati</taxon>
        <taxon>Pseudomonadota</taxon>
        <taxon>Gammaproteobacteria</taxon>
        <taxon>Aeromonadales</taxon>
        <taxon>Aeromonadaceae</taxon>
        <taxon>Aeromonas</taxon>
    </lineage>
</organism>
<evidence type="ECO:0000313" key="1">
    <source>
        <dbReference type="EMBL" id="EKB17186.1"/>
    </source>
</evidence>
<gene>
    <name evidence="1" type="ORF">HMPREF1168_03413</name>
</gene>
<dbReference type="Proteomes" id="UP000006087">
    <property type="component" value="Unassembled WGS sequence"/>
</dbReference>
<sequence>MELRWLAGLGLVGVVTGTLFSAYEVMVGAERYLSQQRAAGCLVGIAGHLPGNLAEQCTVLFTAPGHVIRRGTGDDASMVGIPITRHNLQKIHGAVLVGAPDSMASAGKFDLWWNNLPMSSG</sequence>
<proteinExistence type="predicted"/>
<evidence type="ECO:0000313" key="2">
    <source>
        <dbReference type="Proteomes" id="UP000006087"/>
    </source>
</evidence>
<accession>K1IG62</accession>
<reference evidence="1 2" key="1">
    <citation type="submission" date="2012-06" db="EMBL/GenBank/DDBJ databases">
        <title>The Genome Sequence of Aeromonas veronii AMC34.</title>
        <authorList>
            <consortium name="The Broad Institute Genome Sequencing Platform"/>
            <person name="Earl A."/>
            <person name="Ward D."/>
            <person name="Feldgarden M."/>
            <person name="Gevers D."/>
            <person name="Graf J."/>
            <person name="Tomasi A."/>
            <person name="Horneman A."/>
            <person name="Walker B."/>
            <person name="Young S.K."/>
            <person name="Zeng Q."/>
            <person name="Gargeya S."/>
            <person name="Fitzgerald M."/>
            <person name="Haas B."/>
            <person name="Abouelleil A."/>
            <person name="Alvarado L."/>
            <person name="Arachchi H.M."/>
            <person name="Berlin A.M."/>
            <person name="Chapman S.B."/>
            <person name="Goldberg J."/>
            <person name="Griggs A."/>
            <person name="Gujja S."/>
            <person name="Hansen M."/>
            <person name="Howarth C."/>
            <person name="Imamovic A."/>
            <person name="Larimer J."/>
            <person name="McCowan C."/>
            <person name="Montmayeur A."/>
            <person name="Murphy C."/>
            <person name="Neiman D."/>
            <person name="Pearson M."/>
            <person name="Priest M."/>
            <person name="Roberts A."/>
            <person name="Saif S."/>
            <person name="Shea T."/>
            <person name="Sisk P."/>
            <person name="Sykes S."/>
            <person name="Wortman J."/>
            <person name="Nusbaum C."/>
            <person name="Birren B."/>
        </authorList>
    </citation>
    <scope>NUCLEOTIDE SEQUENCE [LARGE SCALE GENOMIC DNA]</scope>
    <source>
        <strain evidence="1 2">AMC34</strain>
    </source>
</reference>
<dbReference type="AlphaFoldDB" id="K1IG62"/>
<protein>
    <submittedName>
        <fullName evidence="1">Uncharacterized protein</fullName>
    </submittedName>
</protein>
<dbReference type="EMBL" id="AGWU01000024">
    <property type="protein sequence ID" value="EKB17186.1"/>
    <property type="molecule type" value="Genomic_DNA"/>
</dbReference>
<dbReference type="RefSeq" id="WP_005346913.1">
    <property type="nucleotide sequence ID" value="NZ_JH823256.1"/>
</dbReference>
<dbReference type="HOGENOM" id="CLU_2033150_0_0_6"/>
<comment type="caution">
    <text evidence="1">The sequence shown here is derived from an EMBL/GenBank/DDBJ whole genome shotgun (WGS) entry which is preliminary data.</text>
</comment>
<dbReference type="PATRIC" id="fig|1073383.3.peg.3420"/>
<name>K1IG62_AERVE</name>